<feature type="region of interest" description="Disordered" evidence="1">
    <location>
        <begin position="80"/>
        <end position="105"/>
    </location>
</feature>
<dbReference type="RefSeq" id="WP_015905993.1">
    <property type="nucleotide sequence ID" value="NC_012108.1"/>
</dbReference>
<feature type="compositionally biased region" description="Low complexity" evidence="1">
    <location>
        <begin position="86"/>
        <end position="97"/>
    </location>
</feature>
<sequence>MEADKAFTQVVDFQQVVFENTFGLIKTFQDQSQVLMNLSMENNPWIHESGKKVCDFWAKTCEKSMDDYKAFMDTSLNQTRKMFETSAPSKPSKSSAPPAQPEKKS</sequence>
<evidence type="ECO:0000256" key="1">
    <source>
        <dbReference type="SAM" id="MobiDB-lite"/>
    </source>
</evidence>
<dbReference type="STRING" id="177437.HRM2_42050"/>
<evidence type="ECO:0008006" key="4">
    <source>
        <dbReference type="Google" id="ProtNLM"/>
    </source>
</evidence>
<organism evidence="2 3">
    <name type="scientific">Desulforapulum autotrophicum (strain ATCC 43914 / DSM 3382 / VKM B-1955 / HRM2)</name>
    <name type="common">Desulfobacterium autotrophicum</name>
    <dbReference type="NCBI Taxonomy" id="177437"/>
    <lineage>
        <taxon>Bacteria</taxon>
        <taxon>Pseudomonadati</taxon>
        <taxon>Thermodesulfobacteriota</taxon>
        <taxon>Desulfobacteria</taxon>
        <taxon>Desulfobacterales</taxon>
        <taxon>Desulfobacteraceae</taxon>
        <taxon>Desulforapulum</taxon>
    </lineage>
</organism>
<keyword evidence="3" id="KW-1185">Reference proteome</keyword>
<dbReference type="HOGENOM" id="CLU_2232200_0_0_7"/>
<dbReference type="Proteomes" id="UP000000442">
    <property type="component" value="Chromosome"/>
</dbReference>
<dbReference type="AlphaFoldDB" id="C0QD29"/>
<name>C0QD29_DESAH</name>
<dbReference type="KEGG" id="dat:HRM2_42050"/>
<reference evidence="2 3" key="1">
    <citation type="journal article" date="2009" name="Environ. Microbiol.">
        <title>Genome sequence of Desulfobacterium autotrophicum HRM2, a marine sulfate reducer oxidizing organic carbon completely to carbon dioxide.</title>
        <authorList>
            <person name="Strittmatter A.W."/>
            <person name="Liesegang H."/>
            <person name="Rabus R."/>
            <person name="Decker I."/>
            <person name="Amann J."/>
            <person name="Andres S."/>
            <person name="Henne A."/>
            <person name="Fricke W.F."/>
            <person name="Martinez-Arias R."/>
            <person name="Bartels D."/>
            <person name="Goesmann A."/>
            <person name="Krause L."/>
            <person name="Puehler A."/>
            <person name="Klenk H.P."/>
            <person name="Richter M."/>
            <person name="Schuler M."/>
            <person name="Gloeckner F.O."/>
            <person name="Meyerdierks A."/>
            <person name="Gottschalk G."/>
            <person name="Amann R."/>
        </authorList>
    </citation>
    <scope>NUCLEOTIDE SEQUENCE [LARGE SCALE GENOMIC DNA]</scope>
    <source>
        <strain evidence="3">ATCC 43914 / DSM 3382 / HRM2</strain>
    </source>
</reference>
<accession>C0QD29</accession>
<gene>
    <name evidence="2" type="ordered locus">HRM2_42050</name>
</gene>
<proteinExistence type="predicted"/>
<dbReference type="EMBL" id="CP001087">
    <property type="protein sequence ID" value="ACN17261.1"/>
    <property type="molecule type" value="Genomic_DNA"/>
</dbReference>
<protein>
    <recommendedName>
        <fullName evidence="4">Phasin domain-containing protein</fullName>
    </recommendedName>
</protein>
<evidence type="ECO:0000313" key="3">
    <source>
        <dbReference type="Proteomes" id="UP000000442"/>
    </source>
</evidence>
<evidence type="ECO:0000313" key="2">
    <source>
        <dbReference type="EMBL" id="ACN17261.1"/>
    </source>
</evidence>